<gene>
    <name evidence="1" type="ORF">BG60_12345</name>
</gene>
<evidence type="ECO:0008006" key="3">
    <source>
        <dbReference type="Google" id="ProtNLM"/>
    </source>
</evidence>
<comment type="caution">
    <text evidence="1">The sequence shown here is derived from an EMBL/GenBank/DDBJ whole genome shotgun (WGS) entry which is preliminary data.</text>
</comment>
<evidence type="ECO:0000313" key="1">
    <source>
        <dbReference type="EMBL" id="KDR32865.1"/>
    </source>
</evidence>
<dbReference type="Pfam" id="PF14375">
    <property type="entry name" value="Cys_rich_CWC"/>
    <property type="match status" value="1"/>
</dbReference>
<sequence>MMNPSTETNEREAPGAQVCERCGATFRCGALAGDASCWCASLPALPLDRLRPGIRCLCPACLTTEAGRGTTSS</sequence>
<dbReference type="InterPro" id="IPR032720">
    <property type="entry name" value="Cys_rich_CWC"/>
</dbReference>
<dbReference type="EMBL" id="JFHD01000002">
    <property type="protein sequence ID" value="KDR32865.1"/>
    <property type="molecule type" value="Genomic_DNA"/>
</dbReference>
<organism evidence="1 2">
    <name type="scientific">Caballeronia zhejiangensis</name>
    <dbReference type="NCBI Taxonomy" id="871203"/>
    <lineage>
        <taxon>Bacteria</taxon>
        <taxon>Pseudomonadati</taxon>
        <taxon>Pseudomonadota</taxon>
        <taxon>Betaproteobacteria</taxon>
        <taxon>Burkholderiales</taxon>
        <taxon>Burkholderiaceae</taxon>
        <taxon>Caballeronia</taxon>
    </lineage>
</organism>
<evidence type="ECO:0000313" key="2">
    <source>
        <dbReference type="Proteomes" id="UP000027451"/>
    </source>
</evidence>
<dbReference type="Proteomes" id="UP000027451">
    <property type="component" value="Unassembled WGS sequence"/>
</dbReference>
<keyword evidence="2" id="KW-1185">Reference proteome</keyword>
<dbReference type="RefSeq" id="WP_008352000.1">
    <property type="nucleotide sequence ID" value="NZ_CP084283.1"/>
</dbReference>
<reference evidence="1 2" key="1">
    <citation type="submission" date="2014-03" db="EMBL/GenBank/DDBJ databases">
        <title>Draft Genome Sequences of Four Burkholderia Strains.</title>
        <authorList>
            <person name="Liu X.Y."/>
            <person name="Li C.X."/>
            <person name="Xu J.H."/>
        </authorList>
    </citation>
    <scope>NUCLEOTIDE SEQUENCE [LARGE SCALE GENOMIC DNA]</scope>
    <source>
        <strain evidence="1 2">OP-1</strain>
    </source>
</reference>
<protein>
    <recommendedName>
        <fullName evidence="3">Cysteine-rich CWC family protein</fullName>
    </recommendedName>
</protein>
<accession>A0A656QRK2</accession>
<dbReference type="AlphaFoldDB" id="A0A656QRK2"/>
<dbReference type="OrthoDB" id="331868at2"/>
<proteinExistence type="predicted"/>
<name>A0A656QRK2_9BURK</name>